<dbReference type="RefSeq" id="WP_204979991.1">
    <property type="nucleotide sequence ID" value="NZ_JBHTII010000001.1"/>
</dbReference>
<proteinExistence type="predicted"/>
<evidence type="ECO:0000313" key="2">
    <source>
        <dbReference type="Proteomes" id="UP001597055"/>
    </source>
</evidence>
<sequence>MSRVVAVVSHPGAVEALADLAAEHDLTVIVPGDVAPGTMPHTYPAAVPVRAPVAARIVSAAQRSAIGRNLVRISPLDQSRRLWRAVRDDPRIADLIRSADIVVAADRDAVFTVWKMTRTRRFDGPWAAVFGVAAARYAAARSAT</sequence>
<gene>
    <name evidence="1" type="ORF">ACFQ0P_01640</name>
</gene>
<accession>A0ABW3ADP6</accession>
<keyword evidence="2" id="KW-1185">Reference proteome</keyword>
<comment type="caution">
    <text evidence="1">The sequence shown here is derived from an EMBL/GenBank/DDBJ whole genome shotgun (WGS) entry which is preliminary data.</text>
</comment>
<dbReference type="Proteomes" id="UP001597055">
    <property type="component" value="Unassembled WGS sequence"/>
</dbReference>
<dbReference type="EMBL" id="JBHTII010000001">
    <property type="protein sequence ID" value="MFD0789085.1"/>
    <property type="molecule type" value="Genomic_DNA"/>
</dbReference>
<evidence type="ECO:0000313" key="1">
    <source>
        <dbReference type="EMBL" id="MFD0789085.1"/>
    </source>
</evidence>
<reference evidence="2" key="1">
    <citation type="journal article" date="2019" name="Int. J. Syst. Evol. Microbiol.">
        <title>The Global Catalogue of Microorganisms (GCM) 10K type strain sequencing project: providing services to taxonomists for standard genome sequencing and annotation.</title>
        <authorList>
            <consortium name="The Broad Institute Genomics Platform"/>
            <consortium name="The Broad Institute Genome Sequencing Center for Infectious Disease"/>
            <person name="Wu L."/>
            <person name="Ma J."/>
        </authorList>
    </citation>
    <scope>NUCLEOTIDE SEQUENCE [LARGE SCALE GENOMIC DNA]</scope>
    <source>
        <strain evidence="2">CCUG 54523</strain>
    </source>
</reference>
<organism evidence="1 2">
    <name type="scientific">Microbacterium insulae</name>
    <dbReference type="NCBI Taxonomy" id="483014"/>
    <lineage>
        <taxon>Bacteria</taxon>
        <taxon>Bacillati</taxon>
        <taxon>Actinomycetota</taxon>
        <taxon>Actinomycetes</taxon>
        <taxon>Micrococcales</taxon>
        <taxon>Microbacteriaceae</taxon>
        <taxon>Microbacterium</taxon>
    </lineage>
</organism>
<name>A0ABW3ADP6_9MICO</name>
<protein>
    <submittedName>
        <fullName evidence="1">Uncharacterized protein</fullName>
    </submittedName>
</protein>